<dbReference type="PANTHER" id="PTHR43174">
    <property type="entry name" value="UDP-N-ACETYLGLUCOSAMINE 2-EPIMERASE"/>
    <property type="match status" value="1"/>
</dbReference>
<dbReference type="Gene3D" id="3.40.50.2000">
    <property type="entry name" value="Glycogen Phosphorylase B"/>
    <property type="match status" value="2"/>
</dbReference>
<reference evidence="3" key="1">
    <citation type="submission" date="2013-04" db="EMBL/GenBank/DDBJ databases">
        <authorList>
            <person name="Harkins D.M."/>
            <person name="Durkin A.S."/>
            <person name="Brinkac L.M."/>
            <person name="Haft D.H."/>
            <person name="Selengut J.D."/>
            <person name="Sanka R."/>
            <person name="DePew J."/>
            <person name="Purushe J."/>
            <person name="Galloway R.L."/>
            <person name="Vinetz J.M."/>
            <person name="Sutton G.G."/>
            <person name="Nierman W.C."/>
            <person name="Fouts D.E."/>
        </authorList>
    </citation>
    <scope>NUCLEOTIDE SEQUENCE [LARGE SCALE GENOMIC DNA]</scope>
    <source>
        <strain evidence="3">CDC</strain>
    </source>
</reference>
<comment type="similarity">
    <text evidence="1">Belongs to the UDP-N-acetylglucosamine 2-epimerase family.</text>
</comment>
<dbReference type="Pfam" id="PF02350">
    <property type="entry name" value="Epimerase_2"/>
    <property type="match status" value="1"/>
</dbReference>
<accession>R9A791</accession>
<protein>
    <submittedName>
        <fullName evidence="3">UDP-N-acetylglucosamine 2-epimerase</fullName>
        <ecNumber evidence="3">5.1.3.14</ecNumber>
    </submittedName>
</protein>
<dbReference type="OrthoDB" id="9803238at2"/>
<dbReference type="GO" id="GO:0008761">
    <property type="term" value="F:UDP-N-acetylglucosamine 2-epimerase activity"/>
    <property type="evidence" value="ECO:0007669"/>
    <property type="project" value="UniProtKB-EC"/>
</dbReference>
<dbReference type="CDD" id="cd03786">
    <property type="entry name" value="GTB_UDP-GlcNAc_2-Epimerase"/>
    <property type="match status" value="1"/>
</dbReference>
<sequence>MKKLKVFTVIGTRPEIIRLSRVLHALDEACDHKIVHTGQNYDFELNEIFFQDLGIRKPDYFLEAAGGTGAETIGKIIIRFDELLSKDIPDAILVLGDTNSCLSVIPAKRRKIPIFHMEAGNRCFDLRVPEEINRRIVDHTSDINLTYSSIAREYLLREGLPPDQVIKTGSPMFEVLHHYMSGIQSSKILEQLQLKSKEYFLVSAHREENIDSEQNFRSLTDTLNTIAEKYNLPVIVSTHPRTQKKIDLLKINFHKNIKLLKPLGFMDYNKLQIESKAVLSDSGTITEESSILKFSALNIREAHERPEGMEEATVMMVGLNQDRILQTLAFLDQQGIEFLENSRLVEDYSMPNVSAKVVRIIFSYTDYINRIVWKRY</sequence>
<dbReference type="PANTHER" id="PTHR43174:SF1">
    <property type="entry name" value="UDP-N-ACETYLGLUCOSAMINE 2-EPIMERASE"/>
    <property type="match status" value="1"/>
</dbReference>
<evidence type="ECO:0000259" key="2">
    <source>
        <dbReference type="Pfam" id="PF02350"/>
    </source>
</evidence>
<evidence type="ECO:0000313" key="3">
    <source>
        <dbReference type="EMBL" id="EOQ98078.1"/>
    </source>
</evidence>
<dbReference type="InterPro" id="IPR003331">
    <property type="entry name" value="UDP_GlcNAc_Epimerase_2_dom"/>
</dbReference>
<dbReference type="NCBIfam" id="TIGR00236">
    <property type="entry name" value="wecB"/>
    <property type="match status" value="1"/>
</dbReference>
<proteinExistence type="inferred from homology"/>
<dbReference type="STRING" id="1218599.LEP1GSC195_1108"/>
<dbReference type="AlphaFoldDB" id="R9A791"/>
<comment type="caution">
    <text evidence="3">The sequence shown here is derived from an EMBL/GenBank/DDBJ whole genome shotgun (WGS) entry which is preliminary data.</text>
</comment>
<dbReference type="EC" id="5.1.3.14" evidence="3"/>
<dbReference type="Proteomes" id="UP000013984">
    <property type="component" value="Unassembled WGS sequence"/>
</dbReference>
<keyword evidence="1 3" id="KW-0413">Isomerase</keyword>
<dbReference type="RefSeq" id="WP_015680020.1">
    <property type="nucleotide sequence ID" value="NZ_AOGZ02000008.1"/>
</dbReference>
<evidence type="ECO:0000256" key="1">
    <source>
        <dbReference type="RuleBase" id="RU003513"/>
    </source>
</evidence>
<evidence type="ECO:0000313" key="4">
    <source>
        <dbReference type="Proteomes" id="UP000013984"/>
    </source>
</evidence>
<gene>
    <name evidence="3" type="ORF">LEP1GSC195_1108</name>
</gene>
<keyword evidence="4" id="KW-1185">Reference proteome</keyword>
<dbReference type="InterPro" id="IPR029767">
    <property type="entry name" value="WecB-like"/>
</dbReference>
<name>R9A791_9LEPT</name>
<dbReference type="EMBL" id="AOGZ02000008">
    <property type="protein sequence ID" value="EOQ98078.1"/>
    <property type="molecule type" value="Genomic_DNA"/>
</dbReference>
<feature type="domain" description="UDP-N-acetylglucosamine 2-epimerase" evidence="2">
    <location>
        <begin position="28"/>
        <end position="361"/>
    </location>
</feature>
<dbReference type="SUPFAM" id="SSF53756">
    <property type="entry name" value="UDP-Glycosyltransferase/glycogen phosphorylase"/>
    <property type="match status" value="1"/>
</dbReference>
<organism evidence="3 4">
    <name type="scientific">Leptospira wolbachii serovar Codice str. CDC</name>
    <dbReference type="NCBI Taxonomy" id="1218599"/>
    <lineage>
        <taxon>Bacteria</taxon>
        <taxon>Pseudomonadati</taxon>
        <taxon>Spirochaetota</taxon>
        <taxon>Spirochaetia</taxon>
        <taxon>Leptospirales</taxon>
        <taxon>Leptospiraceae</taxon>
        <taxon>Leptospira</taxon>
    </lineage>
</organism>